<name>A0A110B5B1_HALHR</name>
<keyword evidence="1" id="KW-0175">Coiled coil</keyword>
<feature type="coiled-coil region" evidence="1">
    <location>
        <begin position="20"/>
        <end position="54"/>
    </location>
</feature>
<protein>
    <submittedName>
        <fullName evidence="2">Uncharacterized protein</fullName>
    </submittedName>
</protein>
<evidence type="ECO:0000313" key="3">
    <source>
        <dbReference type="Proteomes" id="UP000218890"/>
    </source>
</evidence>
<reference evidence="2" key="1">
    <citation type="submission" date="2016-02" db="EMBL/GenBank/DDBJ databases">
        <title>Halorhodospira halochloris DSM-1059 complete genome, version 2.</title>
        <authorList>
            <person name="Tsukatani Y."/>
        </authorList>
    </citation>
    <scope>NUCLEOTIDE SEQUENCE</scope>
    <source>
        <strain evidence="2">DSM 1059</strain>
    </source>
</reference>
<sequence>MAEEETQQRTVTIDGTEYKIDEMSENARQQLINLRVADQEIARLNRQLAITRTARQAYARALQGELGKSQ</sequence>
<evidence type="ECO:0000256" key="1">
    <source>
        <dbReference type="SAM" id="Coils"/>
    </source>
</evidence>
<dbReference type="OrthoDB" id="5797291at2"/>
<dbReference type="EMBL" id="AP017372">
    <property type="protein sequence ID" value="BAU57940.1"/>
    <property type="molecule type" value="Genomic_DNA"/>
</dbReference>
<keyword evidence="3" id="KW-1185">Reference proteome</keyword>
<dbReference type="AlphaFoldDB" id="A0A110B5B1"/>
<proteinExistence type="predicted"/>
<organism evidence="2 3">
    <name type="scientific">Halorhodospira halochloris</name>
    <name type="common">Ectothiorhodospira halochloris</name>
    <dbReference type="NCBI Taxonomy" id="1052"/>
    <lineage>
        <taxon>Bacteria</taxon>
        <taxon>Pseudomonadati</taxon>
        <taxon>Pseudomonadota</taxon>
        <taxon>Gammaproteobacteria</taxon>
        <taxon>Chromatiales</taxon>
        <taxon>Ectothiorhodospiraceae</taxon>
        <taxon>Halorhodospira</taxon>
    </lineage>
</organism>
<evidence type="ECO:0000313" key="2">
    <source>
        <dbReference type="EMBL" id="BAU57940.1"/>
    </source>
</evidence>
<dbReference type="KEGG" id="hhk:HH1059_12410"/>
<dbReference type="Proteomes" id="UP000218890">
    <property type="component" value="Chromosome"/>
</dbReference>
<accession>A0A110B5B1</accession>
<dbReference type="RefSeq" id="WP_096409295.1">
    <property type="nucleotide sequence ID" value="NZ_AP017372.2"/>
</dbReference>
<gene>
    <name evidence="2" type="ORF">HH1059_12410</name>
</gene>